<dbReference type="HOGENOM" id="CLU_1293657_0_0_10"/>
<sequence length="213" mass="24738">MGYYGVFLFVCLAISNGSIGSTNPDPKVYFPNLTEKMGLKTPRLKEGEYEIRVWEKCQLCYGEAHVLYRLVKKGEKVSLSRYTIHFNKNEFIRAKQTSSTTRSLQELWNHLVEKDILTSSYQSTVEEELHPKPQKDSTWNVIDADGSISVHAKRKKPSFWIGDGESYHFDIFSADSYRMYEYHNPKEYLRQRPDIVGLQKVVSILDELSSAFY</sequence>
<keyword evidence="2" id="KW-1185">Reference proteome</keyword>
<evidence type="ECO:0000313" key="2">
    <source>
        <dbReference type="Proteomes" id="UP000033054"/>
    </source>
</evidence>
<gene>
    <name evidence="1" type="ORF">SD10_26955</name>
</gene>
<dbReference type="OrthoDB" id="947031at2"/>
<accession>A0A0E3ZZF7</accession>
<name>A0A0E3ZZF7_9BACT</name>
<dbReference type="KEGG" id="srd:SD10_26955"/>
<proteinExistence type="predicted"/>
<dbReference type="AlphaFoldDB" id="A0A0E3ZZF7"/>
<reference evidence="1 2" key="1">
    <citation type="journal article" date="2014" name="Curr. Microbiol.">
        <title>Spirosoma radiotolerans sp. nov., a gamma-radiation-resistant bacterium isolated from gamma ray-irradiated soil.</title>
        <authorList>
            <person name="Lee J.J."/>
            <person name="Srinivasan S."/>
            <person name="Lim S."/>
            <person name="Joe M."/>
            <person name="Im S."/>
            <person name="Bae S.I."/>
            <person name="Park K.R."/>
            <person name="Han J.H."/>
            <person name="Park S.H."/>
            <person name="Joo B.M."/>
            <person name="Park S.J."/>
            <person name="Kim M.K."/>
        </authorList>
    </citation>
    <scope>NUCLEOTIDE SEQUENCE [LARGE SCALE GENOMIC DNA]</scope>
    <source>
        <strain evidence="1 2">DG5A</strain>
    </source>
</reference>
<dbReference type="RefSeq" id="WP_046578364.1">
    <property type="nucleotide sequence ID" value="NZ_CP010429.1"/>
</dbReference>
<dbReference type="PATRIC" id="fig|1379870.5.peg.5817"/>
<dbReference type="STRING" id="1379870.SD10_26955"/>
<organism evidence="1 2">
    <name type="scientific">Spirosoma radiotolerans</name>
    <dbReference type="NCBI Taxonomy" id="1379870"/>
    <lineage>
        <taxon>Bacteria</taxon>
        <taxon>Pseudomonadati</taxon>
        <taxon>Bacteroidota</taxon>
        <taxon>Cytophagia</taxon>
        <taxon>Cytophagales</taxon>
        <taxon>Cytophagaceae</taxon>
        <taxon>Spirosoma</taxon>
    </lineage>
</organism>
<dbReference type="Proteomes" id="UP000033054">
    <property type="component" value="Chromosome"/>
</dbReference>
<evidence type="ECO:0000313" key="1">
    <source>
        <dbReference type="EMBL" id="AKD58004.1"/>
    </source>
</evidence>
<protein>
    <submittedName>
        <fullName evidence="1">Uncharacterized protein</fullName>
    </submittedName>
</protein>
<dbReference type="EMBL" id="CP010429">
    <property type="protein sequence ID" value="AKD58004.1"/>
    <property type="molecule type" value="Genomic_DNA"/>
</dbReference>